<evidence type="ECO:0000256" key="1">
    <source>
        <dbReference type="ARBA" id="ARBA00022553"/>
    </source>
</evidence>
<feature type="domain" description="HTH luxR-type" evidence="6">
    <location>
        <begin position="142"/>
        <end position="207"/>
    </location>
</feature>
<dbReference type="InterPro" id="IPR058245">
    <property type="entry name" value="NreC/VraR/RcsB-like_REC"/>
</dbReference>
<name>A0A6P1DSP3_9GAMM</name>
<dbReference type="Pfam" id="PF00072">
    <property type="entry name" value="Response_reg"/>
    <property type="match status" value="1"/>
</dbReference>
<keyword evidence="2" id="KW-0805">Transcription regulation</keyword>
<dbReference type="SMART" id="SM00421">
    <property type="entry name" value="HTH_LUXR"/>
    <property type="match status" value="1"/>
</dbReference>
<feature type="modified residue" description="4-aspartylphosphate" evidence="5">
    <location>
        <position position="55"/>
    </location>
</feature>
<reference evidence="8 9" key="2">
    <citation type="submission" date="2020-02" db="EMBL/GenBank/DDBJ databases">
        <title>Genome sequences of Thiorhodococcus mannitoliphagus and Thiorhodococcus minor, purple sulfur photosynthetic bacteria in the gammaproteobacterial family, Chromatiaceae.</title>
        <authorList>
            <person name="Aviles F.A."/>
            <person name="Meyer T.E."/>
            <person name="Kyndt J.A."/>
        </authorList>
    </citation>
    <scope>NUCLEOTIDE SEQUENCE [LARGE SCALE GENOMIC DNA]</scope>
    <source>
        <strain evidence="8 9">DSM 18266</strain>
    </source>
</reference>
<dbReference type="InterPro" id="IPR001789">
    <property type="entry name" value="Sig_transdc_resp-reg_receiver"/>
</dbReference>
<sequence length="220" mass="24229">MAISLLLADDHVIFRQGLVLLMRSQTDWQVVGEASDGAEAVQLAERLQPQIAVLDVEMPVMNGLEAAHHIRTVSPQTRILALSTYSDPYYRDQMFAAGARGYVLKNEAIDDLISAIEAVLRDECFVSPCLANLAAPSPGRSVEVDVKTLSERELEVLRLLAEGQRTKEIAATLGISARTVETYRQRLMLKLGIQTLPGLVKFAVRAGLTQSKSLRAYPKR</sequence>
<dbReference type="PANTHER" id="PTHR43214:SF41">
    <property type="entry name" value="NITRATE_NITRITE RESPONSE REGULATOR PROTEIN NARP"/>
    <property type="match status" value="1"/>
</dbReference>
<dbReference type="CDD" id="cd17535">
    <property type="entry name" value="REC_NarL-like"/>
    <property type="match status" value="1"/>
</dbReference>
<evidence type="ECO:0000256" key="4">
    <source>
        <dbReference type="ARBA" id="ARBA00023163"/>
    </source>
</evidence>
<dbReference type="CDD" id="cd06170">
    <property type="entry name" value="LuxR_C_like"/>
    <property type="match status" value="1"/>
</dbReference>
<organism evidence="8 9">
    <name type="scientific">Thiorhodococcus mannitoliphagus</name>
    <dbReference type="NCBI Taxonomy" id="329406"/>
    <lineage>
        <taxon>Bacteria</taxon>
        <taxon>Pseudomonadati</taxon>
        <taxon>Pseudomonadota</taxon>
        <taxon>Gammaproteobacteria</taxon>
        <taxon>Chromatiales</taxon>
        <taxon>Chromatiaceae</taxon>
        <taxon>Thiorhodococcus</taxon>
    </lineage>
</organism>
<accession>A0A6P1DSP3</accession>
<comment type="caution">
    <text evidence="8">The sequence shown here is derived from an EMBL/GenBank/DDBJ whole genome shotgun (WGS) entry which is preliminary data.</text>
</comment>
<evidence type="ECO:0000313" key="9">
    <source>
        <dbReference type="Proteomes" id="UP000471640"/>
    </source>
</evidence>
<feature type="domain" description="Response regulatory" evidence="7">
    <location>
        <begin position="4"/>
        <end position="120"/>
    </location>
</feature>
<dbReference type="EMBL" id="JAAIJR010000051">
    <property type="protein sequence ID" value="NEX21317.1"/>
    <property type="molecule type" value="Genomic_DNA"/>
</dbReference>
<dbReference type="PANTHER" id="PTHR43214">
    <property type="entry name" value="TWO-COMPONENT RESPONSE REGULATOR"/>
    <property type="match status" value="1"/>
</dbReference>
<dbReference type="SMART" id="SM00448">
    <property type="entry name" value="REC"/>
    <property type="match status" value="1"/>
</dbReference>
<dbReference type="InterPro" id="IPR016032">
    <property type="entry name" value="Sig_transdc_resp-reg_C-effctor"/>
</dbReference>
<keyword evidence="3" id="KW-0238">DNA-binding</keyword>
<keyword evidence="4" id="KW-0804">Transcription</keyword>
<dbReference type="GO" id="GO:0000160">
    <property type="term" value="P:phosphorelay signal transduction system"/>
    <property type="evidence" value="ECO:0007669"/>
    <property type="project" value="InterPro"/>
</dbReference>
<dbReference type="InterPro" id="IPR000792">
    <property type="entry name" value="Tscrpt_reg_LuxR_C"/>
</dbReference>
<proteinExistence type="predicted"/>
<evidence type="ECO:0000259" key="6">
    <source>
        <dbReference type="PROSITE" id="PS50043"/>
    </source>
</evidence>
<dbReference type="AlphaFoldDB" id="A0A6P1DSP3"/>
<gene>
    <name evidence="8" type="ORF">G3480_13510</name>
</gene>
<protein>
    <submittedName>
        <fullName evidence="8">Response regulator transcription factor</fullName>
    </submittedName>
</protein>
<dbReference type="PROSITE" id="PS50110">
    <property type="entry name" value="RESPONSE_REGULATORY"/>
    <property type="match status" value="1"/>
</dbReference>
<keyword evidence="9" id="KW-1185">Reference proteome</keyword>
<dbReference type="Gene3D" id="3.40.50.2300">
    <property type="match status" value="1"/>
</dbReference>
<keyword evidence="1 5" id="KW-0597">Phosphoprotein</keyword>
<dbReference type="InterPro" id="IPR039420">
    <property type="entry name" value="WalR-like"/>
</dbReference>
<dbReference type="InterPro" id="IPR011006">
    <property type="entry name" value="CheY-like_superfamily"/>
</dbReference>
<dbReference type="Proteomes" id="UP000471640">
    <property type="component" value="Unassembled WGS sequence"/>
</dbReference>
<evidence type="ECO:0000313" key="8">
    <source>
        <dbReference type="EMBL" id="NEX21317.1"/>
    </source>
</evidence>
<dbReference type="PRINTS" id="PR00038">
    <property type="entry name" value="HTHLUXR"/>
</dbReference>
<dbReference type="SUPFAM" id="SSF52172">
    <property type="entry name" value="CheY-like"/>
    <property type="match status" value="1"/>
</dbReference>
<dbReference type="GO" id="GO:0003677">
    <property type="term" value="F:DNA binding"/>
    <property type="evidence" value="ECO:0007669"/>
    <property type="project" value="UniProtKB-KW"/>
</dbReference>
<evidence type="ECO:0000256" key="2">
    <source>
        <dbReference type="ARBA" id="ARBA00023015"/>
    </source>
</evidence>
<evidence type="ECO:0000256" key="5">
    <source>
        <dbReference type="PROSITE-ProRule" id="PRU00169"/>
    </source>
</evidence>
<evidence type="ECO:0000259" key="7">
    <source>
        <dbReference type="PROSITE" id="PS50110"/>
    </source>
</evidence>
<evidence type="ECO:0000256" key="3">
    <source>
        <dbReference type="ARBA" id="ARBA00023125"/>
    </source>
</evidence>
<dbReference type="PROSITE" id="PS50043">
    <property type="entry name" value="HTH_LUXR_2"/>
    <property type="match status" value="1"/>
</dbReference>
<dbReference type="GO" id="GO:0006355">
    <property type="term" value="P:regulation of DNA-templated transcription"/>
    <property type="evidence" value="ECO:0007669"/>
    <property type="project" value="InterPro"/>
</dbReference>
<dbReference type="Pfam" id="PF00196">
    <property type="entry name" value="GerE"/>
    <property type="match status" value="1"/>
</dbReference>
<dbReference type="PROSITE" id="PS00622">
    <property type="entry name" value="HTH_LUXR_1"/>
    <property type="match status" value="1"/>
</dbReference>
<dbReference type="SUPFAM" id="SSF46894">
    <property type="entry name" value="C-terminal effector domain of the bipartite response regulators"/>
    <property type="match status" value="1"/>
</dbReference>
<reference evidence="9" key="1">
    <citation type="journal article" date="2020" name="Microbiol. Resour. Announc.">
        <title>Draft Genome Sequences of Thiorhodococcus mannitoliphagus and Thiorhodococcus minor, Purple Sulfur Photosynthetic Bacteria in the Gammaproteobacterial Family Chromatiaceae.</title>
        <authorList>
            <person name="Aviles F.A."/>
            <person name="Meyer T.E."/>
            <person name="Kyndt J.A."/>
        </authorList>
    </citation>
    <scope>NUCLEOTIDE SEQUENCE [LARGE SCALE GENOMIC DNA]</scope>
    <source>
        <strain evidence="9">DSM 18266</strain>
    </source>
</reference>
<dbReference type="RefSeq" id="WP_164654419.1">
    <property type="nucleotide sequence ID" value="NZ_JAAIJR010000051.1"/>
</dbReference>